<dbReference type="Proteomes" id="UP001501326">
    <property type="component" value="Unassembled WGS sequence"/>
</dbReference>
<sequence length="76" mass="7786">MTVEVRIGVQNVSREVVIESAQSPDEVAKAVAASIDKGAALSLTDDKGRVTVVPAGALGYVQIGESEKRGVGFGNS</sequence>
<accession>A0ABP6H0R2</accession>
<protein>
    <submittedName>
        <fullName evidence="1">DUF3107 domain-containing protein</fullName>
    </submittedName>
</protein>
<organism evidence="1 2">
    <name type="scientific">Pedococcus aerophilus</name>
    <dbReference type="NCBI Taxonomy" id="436356"/>
    <lineage>
        <taxon>Bacteria</taxon>
        <taxon>Bacillati</taxon>
        <taxon>Actinomycetota</taxon>
        <taxon>Actinomycetes</taxon>
        <taxon>Micrococcales</taxon>
        <taxon>Intrasporangiaceae</taxon>
        <taxon>Pedococcus</taxon>
    </lineage>
</organism>
<dbReference type="EMBL" id="BAAARN010000001">
    <property type="protein sequence ID" value="GAA2733694.1"/>
    <property type="molecule type" value="Genomic_DNA"/>
</dbReference>
<comment type="caution">
    <text evidence="1">The sequence shown here is derived from an EMBL/GenBank/DDBJ whole genome shotgun (WGS) entry which is preliminary data.</text>
</comment>
<gene>
    <name evidence="1" type="ORF">GCM10009867_12210</name>
</gene>
<dbReference type="InterPro" id="IPR021456">
    <property type="entry name" value="DUF3107"/>
</dbReference>
<evidence type="ECO:0000313" key="2">
    <source>
        <dbReference type="Proteomes" id="UP001501326"/>
    </source>
</evidence>
<name>A0ABP6H0R2_9MICO</name>
<proteinExistence type="predicted"/>
<dbReference type="Pfam" id="PF11305">
    <property type="entry name" value="DUF3107"/>
    <property type="match status" value="1"/>
</dbReference>
<reference evidence="2" key="1">
    <citation type="journal article" date="2019" name="Int. J. Syst. Evol. Microbiol.">
        <title>The Global Catalogue of Microorganisms (GCM) 10K type strain sequencing project: providing services to taxonomists for standard genome sequencing and annotation.</title>
        <authorList>
            <consortium name="The Broad Institute Genomics Platform"/>
            <consortium name="The Broad Institute Genome Sequencing Center for Infectious Disease"/>
            <person name="Wu L."/>
            <person name="Ma J."/>
        </authorList>
    </citation>
    <scope>NUCLEOTIDE SEQUENCE [LARGE SCALE GENOMIC DNA]</scope>
    <source>
        <strain evidence="2">JCM 16378</strain>
    </source>
</reference>
<evidence type="ECO:0000313" key="1">
    <source>
        <dbReference type="EMBL" id="GAA2733694.1"/>
    </source>
</evidence>
<keyword evidence="2" id="KW-1185">Reference proteome</keyword>